<dbReference type="Pfam" id="PF00258">
    <property type="entry name" value="Flavodoxin_1"/>
    <property type="match status" value="1"/>
</dbReference>
<dbReference type="InterPro" id="IPR008254">
    <property type="entry name" value="Flavodoxin/NO_synth"/>
</dbReference>
<dbReference type="GO" id="GO:0010181">
    <property type="term" value="F:FMN binding"/>
    <property type="evidence" value="ECO:0007669"/>
    <property type="project" value="InterPro"/>
</dbReference>
<dbReference type="OrthoDB" id="9790745at2"/>
<comment type="similarity">
    <text evidence="3">Belongs to the flavodoxin family.</text>
</comment>
<dbReference type="InterPro" id="IPR050619">
    <property type="entry name" value="Flavodoxin"/>
</dbReference>
<dbReference type="PANTHER" id="PTHR42809:SF1">
    <property type="entry name" value="FLAVODOXIN 1"/>
    <property type="match status" value="1"/>
</dbReference>
<dbReference type="Gene3D" id="3.40.50.360">
    <property type="match status" value="1"/>
</dbReference>
<gene>
    <name evidence="9" type="primary">ykuN</name>
    <name evidence="9" type="ORF">HAL01_20530</name>
</gene>
<dbReference type="PANTHER" id="PTHR42809">
    <property type="entry name" value="FLAVODOXIN 2"/>
    <property type="match status" value="1"/>
</dbReference>
<sequence>MKACFVYTSLTGNTKAIIDMINQEMLSSGIETKVYKIKDLSYDTLTSYDYLIIGTYTFGNGVLPKEMRPLYDYFSRVNMPSLKTAIVGTGDRFYPYFCGAVDQLVEPLKQHTDLRVTMKVELYPEEKDKVKIPRLIHSLTK</sequence>
<dbReference type="InterPro" id="IPR029039">
    <property type="entry name" value="Flavoprotein-like_sf"/>
</dbReference>
<dbReference type="PROSITE" id="PS50902">
    <property type="entry name" value="FLAVODOXIN_LIKE"/>
    <property type="match status" value="1"/>
</dbReference>
<protein>
    <submittedName>
        <fullName evidence="9">Putative flavodoxin-1</fullName>
    </submittedName>
</protein>
<dbReference type="SUPFAM" id="SSF52218">
    <property type="entry name" value="Flavoproteins"/>
    <property type="match status" value="1"/>
</dbReference>
<keyword evidence="7" id="KW-0249">Electron transport</keyword>
<dbReference type="RefSeq" id="WP_089803173.1">
    <property type="nucleotide sequence ID" value="NZ_BJYE01000033.1"/>
</dbReference>
<evidence type="ECO:0000256" key="3">
    <source>
        <dbReference type="ARBA" id="ARBA00005267"/>
    </source>
</evidence>
<accession>A0A511X3R0</accession>
<evidence type="ECO:0000259" key="8">
    <source>
        <dbReference type="PROSITE" id="PS50902"/>
    </source>
</evidence>
<proteinExistence type="inferred from homology"/>
<comment type="caution">
    <text evidence="9">The sequence shown here is derived from an EMBL/GenBank/DDBJ whole genome shotgun (WGS) entry which is preliminary data.</text>
</comment>
<keyword evidence="6" id="KW-0288">FMN</keyword>
<evidence type="ECO:0000256" key="7">
    <source>
        <dbReference type="ARBA" id="ARBA00022982"/>
    </source>
</evidence>
<feature type="domain" description="Flavodoxin-like" evidence="8">
    <location>
        <begin position="3"/>
        <end position="140"/>
    </location>
</feature>
<organism evidence="9 10">
    <name type="scientific">Halolactibacillus alkaliphilus</name>
    <dbReference type="NCBI Taxonomy" id="442899"/>
    <lineage>
        <taxon>Bacteria</taxon>
        <taxon>Bacillati</taxon>
        <taxon>Bacillota</taxon>
        <taxon>Bacilli</taxon>
        <taxon>Bacillales</taxon>
        <taxon>Bacillaceae</taxon>
        <taxon>Halolactibacillus</taxon>
    </lineage>
</organism>
<evidence type="ECO:0000256" key="2">
    <source>
        <dbReference type="ARBA" id="ARBA00003297"/>
    </source>
</evidence>
<reference evidence="9 10" key="1">
    <citation type="submission" date="2019-07" db="EMBL/GenBank/DDBJ databases">
        <title>Whole genome shotgun sequence of Halolactibacillus alkaliphilus NBRC 103919.</title>
        <authorList>
            <person name="Hosoyama A."/>
            <person name="Uohara A."/>
            <person name="Ohji S."/>
            <person name="Ichikawa N."/>
        </authorList>
    </citation>
    <scope>NUCLEOTIDE SEQUENCE [LARGE SCALE GENOMIC DNA]</scope>
    <source>
        <strain evidence="9 10">NBRC 103919</strain>
    </source>
</reference>
<evidence type="ECO:0000256" key="6">
    <source>
        <dbReference type="ARBA" id="ARBA00022643"/>
    </source>
</evidence>
<dbReference type="GO" id="GO:0016651">
    <property type="term" value="F:oxidoreductase activity, acting on NAD(P)H"/>
    <property type="evidence" value="ECO:0007669"/>
    <property type="project" value="UniProtKB-ARBA"/>
</dbReference>
<dbReference type="AlphaFoldDB" id="A0A511X3R0"/>
<evidence type="ECO:0000313" key="10">
    <source>
        <dbReference type="Proteomes" id="UP000321400"/>
    </source>
</evidence>
<evidence type="ECO:0000256" key="4">
    <source>
        <dbReference type="ARBA" id="ARBA00022448"/>
    </source>
</evidence>
<dbReference type="STRING" id="442899.SAMN05720591_13124"/>
<evidence type="ECO:0000256" key="1">
    <source>
        <dbReference type="ARBA" id="ARBA00001917"/>
    </source>
</evidence>
<comment type="function">
    <text evidence="2">Low-potential electron donor to a number of redox enzymes.</text>
</comment>
<evidence type="ECO:0000313" key="9">
    <source>
        <dbReference type="EMBL" id="GEN57589.1"/>
    </source>
</evidence>
<dbReference type="Proteomes" id="UP000321400">
    <property type="component" value="Unassembled WGS sequence"/>
</dbReference>
<dbReference type="EMBL" id="BJYE01000033">
    <property type="protein sequence ID" value="GEN57589.1"/>
    <property type="molecule type" value="Genomic_DNA"/>
</dbReference>
<keyword evidence="4" id="KW-0813">Transport</keyword>
<comment type="cofactor">
    <cofactor evidence="1">
        <name>FMN</name>
        <dbReference type="ChEBI" id="CHEBI:58210"/>
    </cofactor>
</comment>
<keyword evidence="5" id="KW-0285">Flavoprotein</keyword>
<keyword evidence="10" id="KW-1185">Reference proteome</keyword>
<evidence type="ECO:0000256" key="5">
    <source>
        <dbReference type="ARBA" id="ARBA00022630"/>
    </source>
</evidence>
<name>A0A511X3R0_9BACI</name>